<dbReference type="Gene3D" id="1.20.1050.130">
    <property type="match status" value="2"/>
</dbReference>
<dbReference type="InterPro" id="IPR040586">
    <property type="entry name" value="PheRS_DBD2"/>
</dbReference>
<organism evidence="16">
    <name type="scientific">Hirondellea gigas</name>
    <dbReference type="NCBI Taxonomy" id="1518452"/>
    <lineage>
        <taxon>Eukaryota</taxon>
        <taxon>Metazoa</taxon>
        <taxon>Ecdysozoa</taxon>
        <taxon>Arthropoda</taxon>
        <taxon>Crustacea</taxon>
        <taxon>Multicrustacea</taxon>
        <taxon>Malacostraca</taxon>
        <taxon>Eumalacostraca</taxon>
        <taxon>Peracarida</taxon>
        <taxon>Amphipoda</taxon>
        <taxon>Amphilochidea</taxon>
        <taxon>Lysianassida</taxon>
        <taxon>Lysianassidira</taxon>
        <taxon>Lysianassoidea</taxon>
        <taxon>Lysianassidae</taxon>
        <taxon>Hirondellea</taxon>
    </lineage>
</organism>
<dbReference type="Pfam" id="PF18569">
    <property type="entry name" value="Thioredoxin_16"/>
    <property type="match status" value="1"/>
</dbReference>
<dbReference type="GO" id="GO:0009328">
    <property type="term" value="C:phenylalanine-tRNA ligase complex"/>
    <property type="evidence" value="ECO:0007669"/>
    <property type="project" value="TreeGrafter"/>
</dbReference>
<dbReference type="Pfam" id="PF01409">
    <property type="entry name" value="tRNA-synt_2d"/>
    <property type="match status" value="1"/>
</dbReference>
<keyword evidence="5" id="KW-0963">Cytoplasm</keyword>
<keyword evidence="9" id="KW-0067">ATP-binding</keyword>
<dbReference type="Gene3D" id="1.10.10.2330">
    <property type="match status" value="1"/>
</dbReference>
<dbReference type="InterPro" id="IPR006195">
    <property type="entry name" value="aa-tRNA-synth_II"/>
</dbReference>
<dbReference type="Gene3D" id="3.30.1370.240">
    <property type="match status" value="1"/>
</dbReference>
<dbReference type="AlphaFoldDB" id="A0A2P2I4I7"/>
<dbReference type="NCBIfam" id="TIGR00468">
    <property type="entry name" value="pheS"/>
    <property type="match status" value="1"/>
</dbReference>
<keyword evidence="6 16" id="KW-0436">Ligase</keyword>
<dbReference type="InterPro" id="IPR041503">
    <property type="entry name" value="AIMP2_thioredoxin"/>
</dbReference>
<dbReference type="InterPro" id="IPR002319">
    <property type="entry name" value="Phenylalanyl-tRNA_Synthase"/>
</dbReference>
<dbReference type="GO" id="GO:0046872">
    <property type="term" value="F:metal ion binding"/>
    <property type="evidence" value="ECO:0007669"/>
    <property type="project" value="UniProtKB-KW"/>
</dbReference>
<dbReference type="PROSITE" id="PS50862">
    <property type="entry name" value="AA_TRNA_LIGASE_II"/>
    <property type="match status" value="1"/>
</dbReference>
<evidence type="ECO:0000256" key="5">
    <source>
        <dbReference type="ARBA" id="ARBA00022490"/>
    </source>
</evidence>
<evidence type="ECO:0000256" key="10">
    <source>
        <dbReference type="ARBA" id="ARBA00022842"/>
    </source>
</evidence>
<dbReference type="GO" id="GO:0004826">
    <property type="term" value="F:phenylalanine-tRNA ligase activity"/>
    <property type="evidence" value="ECO:0007669"/>
    <property type="project" value="UniProtKB-EC"/>
</dbReference>
<evidence type="ECO:0000256" key="7">
    <source>
        <dbReference type="ARBA" id="ARBA00022723"/>
    </source>
</evidence>
<accession>A0A2P2I4I7</accession>
<dbReference type="GO" id="GO:0006432">
    <property type="term" value="P:phenylalanyl-tRNA aminoacylation"/>
    <property type="evidence" value="ECO:0007669"/>
    <property type="project" value="InterPro"/>
</dbReference>
<feature type="domain" description="Aminoacyl-transfer RNA synthetases class-II family profile" evidence="15">
    <location>
        <begin position="244"/>
        <end position="493"/>
    </location>
</feature>
<evidence type="ECO:0000259" key="15">
    <source>
        <dbReference type="PROSITE" id="PS50862"/>
    </source>
</evidence>
<dbReference type="PANTHER" id="PTHR11538">
    <property type="entry name" value="PHENYLALANYL-TRNA SYNTHETASE"/>
    <property type="match status" value="1"/>
</dbReference>
<keyword evidence="12" id="KW-0030">Aminoacyl-tRNA synthetase</keyword>
<evidence type="ECO:0000256" key="12">
    <source>
        <dbReference type="ARBA" id="ARBA00023146"/>
    </source>
</evidence>
<protein>
    <recommendedName>
        <fullName evidence="4">phenylalanine--tRNA ligase</fullName>
        <ecNumber evidence="4">6.1.1.20</ecNumber>
    </recommendedName>
    <alternativeName>
        <fullName evidence="13">Phenylalanyl-tRNA synthetase alpha subunit</fullName>
    </alternativeName>
</protein>
<feature type="region of interest" description="Disordered" evidence="14">
    <location>
        <begin position="512"/>
        <end position="536"/>
    </location>
</feature>
<dbReference type="InterPro" id="IPR040724">
    <property type="entry name" value="PheRS_DBD1"/>
</dbReference>
<evidence type="ECO:0000256" key="4">
    <source>
        <dbReference type="ARBA" id="ARBA00012814"/>
    </source>
</evidence>
<dbReference type="Pfam" id="PF18552">
    <property type="entry name" value="PheRS_DBD1"/>
    <property type="match status" value="1"/>
</dbReference>
<dbReference type="InterPro" id="IPR040725">
    <property type="entry name" value="PheRS_DBD3"/>
</dbReference>
<comment type="similarity">
    <text evidence="3">Belongs to the class-II aminoacyl-tRNA synthetase family. Phe-tRNA synthetase alpha subunit type 2 subfamily.</text>
</comment>
<dbReference type="CDD" id="cd00496">
    <property type="entry name" value="PheRS_alpha_core"/>
    <property type="match status" value="1"/>
</dbReference>
<evidence type="ECO:0000256" key="9">
    <source>
        <dbReference type="ARBA" id="ARBA00022840"/>
    </source>
</evidence>
<reference evidence="16" key="1">
    <citation type="journal article" date="2018" name="Biosci. Biotechnol. Biochem.">
        <title>Polysaccharide hydrolase of the hadal zone amphipods Hirondellea gigas.</title>
        <authorList>
            <person name="Kobayashi H."/>
            <person name="Nagahama T."/>
            <person name="Arai W."/>
            <person name="Sasagawa Y."/>
            <person name="Umeda M."/>
            <person name="Hayashi T."/>
            <person name="Nikaido I."/>
            <person name="Watanabe H."/>
            <person name="Oguri K."/>
            <person name="Kitazato H."/>
            <person name="Fujioka K."/>
            <person name="Kido Y."/>
            <person name="Takami H."/>
        </authorList>
    </citation>
    <scope>NUCLEOTIDE SEQUENCE</scope>
    <source>
        <tissue evidence="16">Whole body</tissue>
    </source>
</reference>
<dbReference type="NCBIfam" id="NF003210">
    <property type="entry name" value="PRK04172.1"/>
    <property type="match status" value="1"/>
</dbReference>
<dbReference type="Pfam" id="PF18553">
    <property type="entry name" value="PheRS_DBD3"/>
    <property type="match status" value="1"/>
</dbReference>
<evidence type="ECO:0000256" key="1">
    <source>
        <dbReference type="ARBA" id="ARBA00001946"/>
    </source>
</evidence>
<dbReference type="PANTHER" id="PTHR11538:SF40">
    <property type="entry name" value="PHENYLALANINE--TRNA LIGASE ALPHA SUBUNIT"/>
    <property type="match status" value="1"/>
</dbReference>
<evidence type="ECO:0000256" key="13">
    <source>
        <dbReference type="ARBA" id="ARBA00030612"/>
    </source>
</evidence>
<name>A0A2P2I4I7_9CRUS</name>
<sequence>MQDVKLFCQIPKHVVNMGSQHADLPTQLLIEIDRCGQLNSLKYSQSISEQHQKIVGAIKSLESLGEVINVVSSSAKCWSCTEEGHQISKEGSHEARLFVWLPKDGASVDDIKKTFPSANVALGACLKNKWVRKEGPLVLPAVPSISDQVQQDLQAVASGSTSAFSDKQLADYKKRKLIKDSDVTVFTVSKGPQFTTSISKQDAQLTKEMIESGQWRNKTFKPFNFRSKGKQDVRPGHLHPLMQLRSEFRQIFLEMGFSEMPTNSYVESAFWNFDALFQPQQHPARDAHDTFYVKTPGRAISVPQEYMQRVREVHSNGGYGSSGYRYPWSEEEAHKNLLRTHTTAVSARMLHKLAQDGFKPAKYFSIDRVFRNETLDATHLAEFQQIEGVVADYNLSVKHLIGMFTAFYEKIGIKKLRFKSTYNPYTEPSMEIYSYHDGLGKWVEVGNSGLFRPEMLRPMGLPENVSVLGWGLSLERPAMIMFGINNIRELVGPRVKMELVYSNPLCTVDKFQGSSLPPPGQAPAPTLPATTHGGEKQQQDCRLKTLACRQDSILQELSSLQQRIQSVAVAMAVRLDPAAAAGAEGEEAVCCRPTGRCCSADPTDVNTAGISLLTGAPSLSCTTELVVTADPRRPPHCLPALLTLLSRTVPTAVRVHSHNTVPDIPASVKNFLREVECADQAVISVRLIWSTAPANSSIVGSSGNSNKRNSCVSAAMPNFKNMTFSSSPAMSRVLSIKGKSIGSPIQVPRLVVSPLTTTEIAGENNICRYLGRLVEVLWREKQQAHDGHQRNDSEVPLPLYEGLQCCLVSECDAWLDDCQSWLITGSNRGRANFLNKLSNKLGETEDGNGNLLSQKPTLADLFVSSSLAVLGKGRVALNVAAWRDRCNSCWGPAL</sequence>
<dbReference type="GO" id="GO:0000049">
    <property type="term" value="F:tRNA binding"/>
    <property type="evidence" value="ECO:0007669"/>
    <property type="project" value="InterPro"/>
</dbReference>
<keyword evidence="10" id="KW-0460">Magnesium</keyword>
<evidence type="ECO:0000256" key="14">
    <source>
        <dbReference type="SAM" id="MobiDB-lite"/>
    </source>
</evidence>
<evidence type="ECO:0000256" key="3">
    <source>
        <dbReference type="ARBA" id="ARBA00006703"/>
    </source>
</evidence>
<keyword evidence="7" id="KW-0479">Metal-binding</keyword>
<dbReference type="SUPFAM" id="SSF55681">
    <property type="entry name" value="Class II aaRS and biotin synthetases"/>
    <property type="match status" value="1"/>
</dbReference>
<dbReference type="GO" id="GO:0005524">
    <property type="term" value="F:ATP binding"/>
    <property type="evidence" value="ECO:0007669"/>
    <property type="project" value="UniProtKB-KW"/>
</dbReference>
<dbReference type="Gene3D" id="1.10.10.2320">
    <property type="match status" value="1"/>
</dbReference>
<keyword evidence="11" id="KW-0648">Protein biosynthesis</keyword>
<evidence type="ECO:0000256" key="11">
    <source>
        <dbReference type="ARBA" id="ARBA00022917"/>
    </source>
</evidence>
<dbReference type="EMBL" id="IACF01003318">
    <property type="protein sequence ID" value="LAB68939.1"/>
    <property type="molecule type" value="mRNA"/>
</dbReference>
<dbReference type="InterPro" id="IPR045864">
    <property type="entry name" value="aa-tRNA-synth_II/BPL/LPL"/>
</dbReference>
<proteinExistence type="evidence at transcript level"/>
<evidence type="ECO:0000256" key="6">
    <source>
        <dbReference type="ARBA" id="ARBA00022598"/>
    </source>
</evidence>
<evidence type="ECO:0000256" key="2">
    <source>
        <dbReference type="ARBA" id="ARBA00004496"/>
    </source>
</evidence>
<dbReference type="FunFam" id="1.10.10.2320:FF:000001">
    <property type="entry name" value="phenylalanine--tRNA ligase alpha subunit"/>
    <property type="match status" value="1"/>
</dbReference>
<keyword evidence="8" id="KW-0547">Nucleotide-binding</keyword>
<feature type="compositionally biased region" description="Pro residues" evidence="14">
    <location>
        <begin position="516"/>
        <end position="526"/>
    </location>
</feature>
<dbReference type="Pfam" id="PF18554">
    <property type="entry name" value="PheRS_DBD2"/>
    <property type="match status" value="1"/>
</dbReference>
<evidence type="ECO:0000313" key="16">
    <source>
        <dbReference type="EMBL" id="LAB68939.1"/>
    </source>
</evidence>
<dbReference type="EC" id="6.1.1.20" evidence="4"/>
<dbReference type="Gene3D" id="3.30.930.10">
    <property type="entry name" value="Bira Bifunctional Protein, Domain 2"/>
    <property type="match status" value="1"/>
</dbReference>
<dbReference type="InterPro" id="IPR004529">
    <property type="entry name" value="Phe-tRNA-synth_IIc_asu"/>
</dbReference>
<evidence type="ECO:0000256" key="8">
    <source>
        <dbReference type="ARBA" id="ARBA00022741"/>
    </source>
</evidence>
<dbReference type="FunFam" id="3.30.930.10:FF:000178">
    <property type="entry name" value="Phenylalanyl-tRNA synthetase subunit alpha"/>
    <property type="match status" value="1"/>
</dbReference>
<comment type="subcellular location">
    <subcellularLocation>
        <location evidence="2">Cytoplasm</location>
    </subcellularLocation>
</comment>
<dbReference type="GO" id="GO:0005829">
    <property type="term" value="C:cytosol"/>
    <property type="evidence" value="ECO:0007669"/>
    <property type="project" value="TreeGrafter"/>
</dbReference>
<comment type="cofactor">
    <cofactor evidence="1">
        <name>Mg(2+)</name>
        <dbReference type="ChEBI" id="CHEBI:18420"/>
    </cofactor>
</comment>